<evidence type="ECO:0000313" key="1">
    <source>
        <dbReference type="EMBL" id="MFC4397775.1"/>
    </source>
</evidence>
<accession>A0ABV8WPB3</accession>
<dbReference type="Pfam" id="PF09844">
    <property type="entry name" value="DUF2071"/>
    <property type="match status" value="1"/>
</dbReference>
<dbReference type="InterPro" id="IPR023375">
    <property type="entry name" value="ADC_dom_sf"/>
</dbReference>
<dbReference type="PANTHER" id="PTHR39186">
    <property type="entry name" value="DUF2071 FAMILY PROTEIN"/>
    <property type="match status" value="1"/>
</dbReference>
<reference evidence="2" key="1">
    <citation type="journal article" date="2019" name="Int. J. Syst. Evol. Microbiol.">
        <title>The Global Catalogue of Microorganisms (GCM) 10K type strain sequencing project: providing services to taxonomists for standard genome sequencing and annotation.</title>
        <authorList>
            <consortium name="The Broad Institute Genomics Platform"/>
            <consortium name="The Broad Institute Genome Sequencing Center for Infectious Disease"/>
            <person name="Wu L."/>
            <person name="Ma J."/>
        </authorList>
    </citation>
    <scope>NUCLEOTIDE SEQUENCE [LARGE SCALE GENOMIC DNA]</scope>
    <source>
        <strain evidence="2">PJ61</strain>
    </source>
</reference>
<gene>
    <name evidence="1" type="ORF">ACFO0G_16870</name>
</gene>
<proteinExistence type="predicted"/>
<name>A0ABV8WPB3_9MICC</name>
<dbReference type="Proteomes" id="UP001595778">
    <property type="component" value="Unassembled WGS sequence"/>
</dbReference>
<dbReference type="InterPro" id="IPR018644">
    <property type="entry name" value="DUF2071"/>
</dbReference>
<dbReference type="SUPFAM" id="SSF160104">
    <property type="entry name" value="Acetoacetate decarboxylase-like"/>
    <property type="match status" value="1"/>
</dbReference>
<dbReference type="EMBL" id="JBHSDQ010000008">
    <property type="protein sequence ID" value="MFC4397775.1"/>
    <property type="molecule type" value="Genomic_DNA"/>
</dbReference>
<dbReference type="PANTHER" id="PTHR39186:SF1">
    <property type="entry name" value="DUF2071 DOMAIN-CONTAINING PROTEIN"/>
    <property type="match status" value="1"/>
</dbReference>
<organism evidence="1 2">
    <name type="scientific">Arthrobacter sedimenti</name>
    <dbReference type="NCBI Taxonomy" id="2694931"/>
    <lineage>
        <taxon>Bacteria</taxon>
        <taxon>Bacillati</taxon>
        <taxon>Actinomycetota</taxon>
        <taxon>Actinomycetes</taxon>
        <taxon>Micrococcales</taxon>
        <taxon>Micrococcaceae</taxon>
        <taxon>Arthrobacter</taxon>
    </lineage>
</organism>
<evidence type="ECO:0000313" key="2">
    <source>
        <dbReference type="Proteomes" id="UP001595778"/>
    </source>
</evidence>
<comment type="caution">
    <text evidence="1">The sequence shown here is derived from an EMBL/GenBank/DDBJ whole genome shotgun (WGS) entry which is preliminary data.</text>
</comment>
<keyword evidence="2" id="KW-1185">Reference proteome</keyword>
<protein>
    <submittedName>
        <fullName evidence="1">YqjF family protein</fullName>
    </submittedName>
</protein>
<sequence>MTGNLSAAELWPRPPELPRPIFSDQRWLDAVFLHWRIPEELAATFMPTGVQPDVFDGSSWVGLIGFRMVQAGLGQGPGIPYLGSFNEVNVRLYSREPDGTRGVVFLSLDANRLPVVVATRTVGIPYVWSRIRQWPALPGSDWRRQHDGPRTAPGITRGLPVGYSVHRFGANAARSHFGVVPKLHTVATDPLSIFLTARFGMHGRFDGRTVYVPNTHQDWPLFSADVHRLSDRLVQAAGISVSGPPESVLYSPGVRTRFGRPRLLGTDG</sequence>